<organism evidence="3 4">
    <name type="scientific">Lentzea atacamensis</name>
    <dbReference type="NCBI Taxonomy" id="531938"/>
    <lineage>
        <taxon>Bacteria</taxon>
        <taxon>Bacillati</taxon>
        <taxon>Actinomycetota</taxon>
        <taxon>Actinomycetes</taxon>
        <taxon>Pseudonocardiales</taxon>
        <taxon>Pseudonocardiaceae</taxon>
        <taxon>Lentzea</taxon>
    </lineage>
</organism>
<evidence type="ECO:0000313" key="4">
    <source>
        <dbReference type="Proteomes" id="UP000248714"/>
    </source>
</evidence>
<comment type="caution">
    <text evidence="3">The sequence shown here is derived from an EMBL/GenBank/DDBJ whole genome shotgun (WGS) entry which is preliminary data.</text>
</comment>
<accession>A0ABX9DYW2</accession>
<dbReference type="Gene3D" id="3.20.20.70">
    <property type="entry name" value="Aldolase class I"/>
    <property type="match status" value="1"/>
</dbReference>
<keyword evidence="4" id="KW-1185">Reference proteome</keyword>
<proteinExistence type="predicted"/>
<dbReference type="Pfam" id="PF00834">
    <property type="entry name" value="Ribul_P_3_epim"/>
    <property type="match status" value="1"/>
</dbReference>
<evidence type="ECO:0000256" key="2">
    <source>
        <dbReference type="ARBA" id="ARBA00023235"/>
    </source>
</evidence>
<reference evidence="3 4" key="1">
    <citation type="submission" date="2018-06" db="EMBL/GenBank/DDBJ databases">
        <title>Genomic Encyclopedia of Type Strains, Phase IV (KMG-IV): sequencing the most valuable type-strain genomes for metagenomic binning, comparative biology and taxonomic classification.</title>
        <authorList>
            <person name="Goeker M."/>
        </authorList>
    </citation>
    <scope>NUCLEOTIDE SEQUENCE [LARGE SCALE GENOMIC DNA]</scope>
    <source>
        <strain evidence="3 4">DSM 45479</strain>
    </source>
</reference>
<dbReference type="SUPFAM" id="SSF51366">
    <property type="entry name" value="Ribulose-phoshate binding barrel"/>
    <property type="match status" value="1"/>
</dbReference>
<gene>
    <name evidence="3" type="ORF">C8D87_11432</name>
</gene>
<dbReference type="InterPro" id="IPR000056">
    <property type="entry name" value="Ribul_P_3_epim-like"/>
</dbReference>
<dbReference type="EMBL" id="QLTT01000014">
    <property type="protein sequence ID" value="RAS59420.1"/>
    <property type="molecule type" value="Genomic_DNA"/>
</dbReference>
<dbReference type="InterPro" id="IPR011060">
    <property type="entry name" value="RibuloseP-bd_barrel"/>
</dbReference>
<dbReference type="PANTHER" id="PTHR11749">
    <property type="entry name" value="RIBULOSE-5-PHOSPHATE-3-EPIMERASE"/>
    <property type="match status" value="1"/>
</dbReference>
<dbReference type="RefSeq" id="WP_112231813.1">
    <property type="nucleotide sequence ID" value="NZ_QLTT01000014.1"/>
</dbReference>
<evidence type="ECO:0000256" key="1">
    <source>
        <dbReference type="ARBA" id="ARBA00022723"/>
    </source>
</evidence>
<evidence type="ECO:0000313" key="3">
    <source>
        <dbReference type="EMBL" id="RAS59420.1"/>
    </source>
</evidence>
<dbReference type="InterPro" id="IPR013785">
    <property type="entry name" value="Aldolase_TIM"/>
</dbReference>
<protein>
    <submittedName>
        <fullName evidence="3">Ribulose-5-phosphate 3-epimerase</fullName>
    </submittedName>
</protein>
<keyword evidence="2" id="KW-0413">Isomerase</keyword>
<keyword evidence="1" id="KW-0479">Metal-binding</keyword>
<dbReference type="Proteomes" id="UP000248714">
    <property type="component" value="Unassembled WGS sequence"/>
</dbReference>
<sequence length="235" mass="24241">MPWSADTFPAQGLGVEVSLWSADLGALSTEVERLGPLADVFHLDASDTRMVPDALLFPDLLAAIRPHTRIPIHVHLMAERATHLTEAFVRAGADLITLHSTADDLDEALDTARELGAATGLALTLDTPVEVLSDYADNTDAVLMVGTPLGTKGTGMDPAAPARIRAARALLAAAGRAEIPVIADGGIRADTVPALAAAGAHAVVAGSLLLGADDPATATAWLRTHAPMSPSMDQS</sequence>
<name>A0ABX9DYW2_9PSEU</name>